<proteinExistence type="predicted"/>
<comment type="caution">
    <text evidence="1">The sequence shown here is derived from an EMBL/GenBank/DDBJ whole genome shotgun (WGS) entry which is preliminary data.</text>
</comment>
<accession>A0ABT1SI06</accession>
<dbReference type="Proteomes" id="UP001524435">
    <property type="component" value="Unassembled WGS sequence"/>
</dbReference>
<protein>
    <submittedName>
        <fullName evidence="1">Uncharacterized protein</fullName>
    </submittedName>
</protein>
<gene>
    <name evidence="1" type="ORF">NE663_01020</name>
</gene>
<name>A0ABT1SI06_9FIRM</name>
<dbReference type="EMBL" id="JANGCH010000001">
    <property type="protein sequence ID" value="MCQ5120839.1"/>
    <property type="molecule type" value="Genomic_DNA"/>
</dbReference>
<dbReference type="RefSeq" id="WP_256197268.1">
    <property type="nucleotide sequence ID" value="NZ_CANTYB010000053.1"/>
</dbReference>
<reference evidence="1 2" key="1">
    <citation type="submission" date="2022-06" db="EMBL/GenBank/DDBJ databases">
        <title>Isolation of gut microbiota from human fecal samples.</title>
        <authorList>
            <person name="Pamer E.G."/>
            <person name="Barat B."/>
            <person name="Waligurski E."/>
            <person name="Medina S."/>
            <person name="Paddock L."/>
            <person name="Mostad J."/>
        </authorList>
    </citation>
    <scope>NUCLEOTIDE SEQUENCE [LARGE SCALE GENOMIC DNA]</scope>
    <source>
        <strain evidence="1 2">DFI.6.1</strain>
    </source>
</reference>
<evidence type="ECO:0000313" key="1">
    <source>
        <dbReference type="EMBL" id="MCQ5120839.1"/>
    </source>
</evidence>
<evidence type="ECO:0000313" key="2">
    <source>
        <dbReference type="Proteomes" id="UP001524435"/>
    </source>
</evidence>
<keyword evidence="2" id="KW-1185">Reference proteome</keyword>
<organism evidence="1 2">
    <name type="scientific">Massilicoli timonensis</name>
    <dbReference type="NCBI Taxonomy" id="2015901"/>
    <lineage>
        <taxon>Bacteria</taxon>
        <taxon>Bacillati</taxon>
        <taxon>Bacillota</taxon>
        <taxon>Erysipelotrichia</taxon>
        <taxon>Erysipelotrichales</taxon>
        <taxon>Erysipelotrichaceae</taxon>
        <taxon>Massilicoli</taxon>
    </lineage>
</organism>
<sequence length="122" mass="13952">MKSVVMTYLIIVLGSLFCVVCCRVIAFDHVESMTYDNCKHALAYAMKQNREADGLSAAAFMQDFEAYFKNNLLRGYHYEIRLIGFMDEPLFASVEVEMNGKGMQIQVRETMIEEVREDGAET</sequence>